<evidence type="ECO:0000313" key="7">
    <source>
        <dbReference type="EMBL" id="GGE35159.1"/>
    </source>
</evidence>
<dbReference type="GO" id="GO:0070566">
    <property type="term" value="F:adenylyltransferase activity"/>
    <property type="evidence" value="ECO:0007669"/>
    <property type="project" value="InterPro"/>
</dbReference>
<dbReference type="InterPro" id="IPR024172">
    <property type="entry name" value="AadA/Aad9"/>
</dbReference>
<comment type="catalytic activity">
    <reaction evidence="3 4">
        <text>spectinomycin + ATP = 9-O-adenylylspectinomycin + diphosphate</text>
        <dbReference type="Rhea" id="RHEA:63228"/>
        <dbReference type="ChEBI" id="CHEBI:30616"/>
        <dbReference type="ChEBI" id="CHEBI:33019"/>
        <dbReference type="ChEBI" id="CHEBI:146260"/>
        <dbReference type="ChEBI" id="CHEBI:146261"/>
    </reaction>
</comment>
<evidence type="ECO:0000256" key="4">
    <source>
        <dbReference type="PIRNR" id="PIRNR000819"/>
    </source>
</evidence>
<sequence length="265" mass="30596">MTYQWRTCPSDVKHFVAHLQRGISEILYNEYVGFYLHGSLAMGGFNPLSSDIDVLVVTKTSLVVAIKRELAKFFLVCSHSPFPVEISFLNEEQLNNWQHPCPFDFHFSEFWRASYEKDLANGTYHVLNDARKTDADLAAHITVTRHRGIGLKGKPIDQVFPVIPRADYVASIVNDYQECLERIEEDPIYCSLNLIRVFWYLKEGVIASKQEAGNWGLLTFPEEMQRTVKKVVACYTKEREAYSFEKDELMALKNYISNHIQSLNE</sequence>
<dbReference type="PIRSF" id="PIRSF000819">
    <property type="entry name" value="Streptomycin_3-adenylyltransf"/>
    <property type="match status" value="1"/>
</dbReference>
<feature type="domain" description="Adenylyltransferase AadA C-terminal" evidence="6">
    <location>
        <begin position="158"/>
        <end position="257"/>
    </location>
</feature>
<evidence type="ECO:0000259" key="6">
    <source>
        <dbReference type="Pfam" id="PF13427"/>
    </source>
</evidence>
<dbReference type="Proteomes" id="UP000628775">
    <property type="component" value="Unassembled WGS sequence"/>
</dbReference>
<reference evidence="7" key="1">
    <citation type="journal article" date="2014" name="Int. J. Syst. Evol. Microbiol.">
        <title>Complete genome sequence of Corynebacterium casei LMG S-19264T (=DSM 44701T), isolated from a smear-ripened cheese.</title>
        <authorList>
            <consortium name="US DOE Joint Genome Institute (JGI-PGF)"/>
            <person name="Walter F."/>
            <person name="Albersmeier A."/>
            <person name="Kalinowski J."/>
            <person name="Ruckert C."/>
        </authorList>
    </citation>
    <scope>NUCLEOTIDE SEQUENCE</scope>
    <source>
        <strain evidence="7">CGMCC 1.15371</strain>
    </source>
</reference>
<dbReference type="GO" id="GO:0005524">
    <property type="term" value="F:ATP binding"/>
    <property type="evidence" value="ECO:0007669"/>
    <property type="project" value="UniProtKB-KW"/>
</dbReference>
<evidence type="ECO:0000259" key="5">
    <source>
        <dbReference type="Pfam" id="PF01909"/>
    </source>
</evidence>
<dbReference type="InterPro" id="IPR043519">
    <property type="entry name" value="NT_sf"/>
</dbReference>
<dbReference type="InterPro" id="IPR002934">
    <property type="entry name" value="Polymerase_NTP_transf_dom"/>
</dbReference>
<dbReference type="CDD" id="cd05403">
    <property type="entry name" value="NT_KNTase_like"/>
    <property type="match status" value="1"/>
</dbReference>
<keyword evidence="8" id="KW-1185">Reference proteome</keyword>
<dbReference type="Gene3D" id="3.30.460.10">
    <property type="entry name" value="Beta Polymerase, domain 2"/>
    <property type="match status" value="1"/>
</dbReference>
<name>A0A8J2VP39_9BACL</name>
<accession>A0A8J2VP39</accession>
<gene>
    <name evidence="7" type="ORF">GCM10011391_12350</name>
</gene>
<organism evidence="7 8">
    <name type="scientific">Pullulanibacillus camelliae</name>
    <dbReference type="NCBI Taxonomy" id="1707096"/>
    <lineage>
        <taxon>Bacteria</taxon>
        <taxon>Bacillati</taxon>
        <taxon>Bacillota</taxon>
        <taxon>Bacilli</taxon>
        <taxon>Bacillales</taxon>
        <taxon>Sporolactobacillaceae</taxon>
        <taxon>Pullulanibacillus</taxon>
    </lineage>
</organism>
<keyword evidence="4" id="KW-0067">ATP-binding</keyword>
<protein>
    <recommendedName>
        <fullName evidence="4">Spectinomycin 9-adenylyltransferase</fullName>
    </recommendedName>
</protein>
<dbReference type="InterPro" id="IPR025184">
    <property type="entry name" value="AadA_C"/>
</dbReference>
<evidence type="ECO:0000256" key="3">
    <source>
        <dbReference type="ARBA" id="ARBA00047831"/>
    </source>
</evidence>
<dbReference type="GO" id="GO:0046677">
    <property type="term" value="P:response to antibiotic"/>
    <property type="evidence" value="ECO:0007669"/>
    <property type="project" value="UniProtKB-KW"/>
</dbReference>
<dbReference type="Pfam" id="PF01909">
    <property type="entry name" value="NTP_transf_2"/>
    <property type="match status" value="1"/>
</dbReference>
<dbReference type="Pfam" id="PF13427">
    <property type="entry name" value="AadA_C"/>
    <property type="match status" value="1"/>
</dbReference>
<keyword evidence="1 4" id="KW-0808">Transferase</keyword>
<feature type="domain" description="Polymerase nucleotidyl transferase" evidence="5">
    <location>
        <begin position="32"/>
        <end position="71"/>
    </location>
</feature>
<evidence type="ECO:0000256" key="1">
    <source>
        <dbReference type="ARBA" id="ARBA00022679"/>
    </source>
</evidence>
<comment type="caution">
    <text evidence="7">The sequence shown here is derived from an EMBL/GenBank/DDBJ whole genome shotgun (WGS) entry which is preliminary data.</text>
</comment>
<keyword evidence="2 4" id="KW-0046">Antibiotic resistance</keyword>
<dbReference type="EMBL" id="BMIR01000004">
    <property type="protein sequence ID" value="GGE35159.1"/>
    <property type="molecule type" value="Genomic_DNA"/>
</dbReference>
<evidence type="ECO:0000313" key="8">
    <source>
        <dbReference type="Proteomes" id="UP000628775"/>
    </source>
</evidence>
<dbReference type="SUPFAM" id="SSF81301">
    <property type="entry name" value="Nucleotidyltransferase"/>
    <property type="match status" value="1"/>
</dbReference>
<dbReference type="RefSeq" id="WP_188690754.1">
    <property type="nucleotide sequence ID" value="NZ_BMIR01000004.1"/>
</dbReference>
<keyword evidence="4" id="KW-0548">Nucleotidyltransferase</keyword>
<dbReference type="AlphaFoldDB" id="A0A8J2VP39"/>
<reference evidence="7" key="2">
    <citation type="submission" date="2020-09" db="EMBL/GenBank/DDBJ databases">
        <authorList>
            <person name="Sun Q."/>
            <person name="Zhou Y."/>
        </authorList>
    </citation>
    <scope>NUCLEOTIDE SEQUENCE</scope>
    <source>
        <strain evidence="7">CGMCC 1.15371</strain>
    </source>
</reference>
<keyword evidence="4" id="KW-0547">Nucleotide-binding</keyword>
<proteinExistence type="predicted"/>
<evidence type="ECO:0000256" key="2">
    <source>
        <dbReference type="ARBA" id="ARBA00023251"/>
    </source>
</evidence>